<evidence type="ECO:0000313" key="2">
    <source>
        <dbReference type="Proteomes" id="UP001209076"/>
    </source>
</evidence>
<dbReference type="RefSeq" id="WP_262095498.1">
    <property type="nucleotide sequence ID" value="NZ_JAOEGN010000002.1"/>
</dbReference>
<dbReference type="EMBL" id="JAOEGN010000002">
    <property type="protein sequence ID" value="MCU0104275.1"/>
    <property type="molecule type" value="Genomic_DNA"/>
</dbReference>
<proteinExistence type="predicted"/>
<evidence type="ECO:0000313" key="1">
    <source>
        <dbReference type="EMBL" id="MCU0104275.1"/>
    </source>
</evidence>
<name>A0ABT2PTJ5_9MOLU</name>
<dbReference type="InterPro" id="IPR043751">
    <property type="entry name" value="DUF5696"/>
</dbReference>
<comment type="caution">
    <text evidence="1">The sequence shown here is derived from an EMBL/GenBank/DDBJ whole genome shotgun (WGS) entry which is preliminary data.</text>
</comment>
<protein>
    <submittedName>
        <fullName evidence="1">DUF5696 domain-containing protein</fullName>
    </submittedName>
</protein>
<gene>
    <name evidence="1" type="ORF">N7603_01240</name>
</gene>
<dbReference type="Pfam" id="PF18952">
    <property type="entry name" value="DUF5696"/>
    <property type="match status" value="1"/>
</dbReference>
<keyword evidence="2" id="KW-1185">Reference proteome</keyword>
<reference evidence="2" key="1">
    <citation type="submission" date="2023-07" db="EMBL/GenBank/DDBJ databases">
        <title>Novel Mycoplasma species identified in domestic and wild animals.</title>
        <authorList>
            <person name="Volokhov D.V."/>
            <person name="Furtak V.A."/>
            <person name="Zagorodnyaya T.A."/>
        </authorList>
    </citation>
    <scope>NUCLEOTIDE SEQUENCE [LARGE SCALE GENOMIC DNA]</scope>
    <source>
        <strain evidence="2">92-19</strain>
    </source>
</reference>
<accession>A0ABT2PTJ5</accession>
<dbReference type="Proteomes" id="UP001209076">
    <property type="component" value="Unassembled WGS sequence"/>
</dbReference>
<organism evidence="1 2">
    <name type="scientific">Paracholeplasma vituli</name>
    <dbReference type="NCBI Taxonomy" id="69473"/>
    <lineage>
        <taxon>Bacteria</taxon>
        <taxon>Bacillati</taxon>
        <taxon>Mycoplasmatota</taxon>
        <taxon>Mollicutes</taxon>
        <taxon>Acholeplasmatales</taxon>
        <taxon>Acholeplasmataceae</taxon>
        <taxon>Paracholeplasma</taxon>
    </lineage>
</organism>
<sequence length="830" mass="94291">MKRKLIRLAVILLLLASGVGFIASQVLGYRAVYEPRPAYDKTGFVEKKDFTQTNIKLSNSRFEFNLNPEDTTFTLLDKTTLQTWRSNPTHESALIPADARELFVLYYERKIEASKLVSINDESIKYDNYEFRIQDGVVEVLYKIGGKHSITMTDLPRQIEKAKFDEKIIEPLTLKGETDGTIRRNLNFLKSQFNYVETEGRYFLKTITSQDALDILYNLIFEESLYTMEDYEEDAAKFGFETSKPLPYFEFSIKYQLSDLGFTVELVNASIFETDDFPIAYIDILPFFGAGNVGDEGYTVIPDGSGIYIDHNNQKYNSTFYEKRIYGADLSIGTGYAVKPEQGEKIGLPMYGYQKNGYAFINALESGDSMSTIRAGFVTEASTHKIPFAHYRFALRERDAFIFRSSSQSQRVTSFTKAYNTANFKASYQFITKTDATYFDMAKTYQTYLVNRYQLSLVGQAAPLHITLLGGFQEKRYVLGFPTSNTAALTSKAGVLKVVDDIKNLGIDSLSVTYSGFSNGGVKPTAYEKMVYDKAIISEKGLKQLSNTLKSEDIPFYLEYLAQEGYTKAGLNLDKDVVQNIFHDPIYRYDYDEATGLANRGTTIRYILNTKAQGRVINTVMRTSDKVNNLNVSLTGLGSSLASNLEKSNVLFRYDVVDAQIELLEKLSNQNIQLRNPNLYALVYADNILDLAVVGTLHKIVDYDIPFVQLVLNGYFQYAGPAVNTYDNKTTNWHLLKAIETGANLNFTLTEENTIQLVKTEYNSLYATYYAYWLSDIERLYETLENLNVDRRNITNHRVLNAQGSLVEVTYNNSVTIEINYETESFRVVS</sequence>